<evidence type="ECO:0000256" key="1">
    <source>
        <dbReference type="ARBA" id="ARBA00001974"/>
    </source>
</evidence>
<evidence type="ECO:0000259" key="9">
    <source>
        <dbReference type="Pfam" id="PF12806"/>
    </source>
</evidence>
<organism evidence="10 11">
    <name type="scientific">Comamonas avium</name>
    <dbReference type="NCBI Taxonomy" id="2762231"/>
    <lineage>
        <taxon>Bacteria</taxon>
        <taxon>Pseudomonadati</taxon>
        <taxon>Pseudomonadota</taxon>
        <taxon>Betaproteobacteria</taxon>
        <taxon>Burkholderiales</taxon>
        <taxon>Comamonadaceae</taxon>
        <taxon>Comamonas</taxon>
    </lineage>
</organism>
<comment type="caution">
    <text evidence="10">The sequence shown here is derived from an EMBL/GenBank/DDBJ whole genome shotgun (WGS) entry which is preliminary data.</text>
</comment>
<gene>
    <name evidence="10" type="ORF">H9646_07575</name>
</gene>
<evidence type="ECO:0000313" key="10">
    <source>
        <dbReference type="EMBL" id="MBD7960341.1"/>
    </source>
</evidence>
<evidence type="ECO:0000256" key="5">
    <source>
        <dbReference type="ARBA" id="ARBA00023002"/>
    </source>
</evidence>
<dbReference type="Gene3D" id="1.20.140.10">
    <property type="entry name" value="Butyryl-CoA Dehydrogenase, subunit A, domain 3"/>
    <property type="match status" value="1"/>
</dbReference>
<dbReference type="InterPro" id="IPR013786">
    <property type="entry name" value="AcylCoA_DH/ox_N"/>
</dbReference>
<keyword evidence="5" id="KW-0560">Oxidoreductase</keyword>
<dbReference type="InterPro" id="IPR009100">
    <property type="entry name" value="AcylCoA_DH/oxidase_NM_dom_sf"/>
</dbReference>
<dbReference type="EMBL" id="JACSQK010000003">
    <property type="protein sequence ID" value="MBD7960341.1"/>
    <property type="molecule type" value="Genomic_DNA"/>
</dbReference>
<evidence type="ECO:0000256" key="4">
    <source>
        <dbReference type="ARBA" id="ARBA00022827"/>
    </source>
</evidence>
<dbReference type="InterPro" id="IPR046373">
    <property type="entry name" value="Acyl-CoA_Oxase/DH_mid-dom_sf"/>
</dbReference>
<comment type="similarity">
    <text evidence="2">Belongs to the acyl-CoA dehydrogenase family.</text>
</comment>
<dbReference type="InterPro" id="IPR037069">
    <property type="entry name" value="AcylCoA_DH/ox_N_sf"/>
</dbReference>
<feature type="domain" description="Acetyl-CoA dehydrogenase-like C-terminal" evidence="9">
    <location>
        <begin position="473"/>
        <end position="593"/>
    </location>
</feature>
<evidence type="ECO:0000259" key="6">
    <source>
        <dbReference type="Pfam" id="PF00441"/>
    </source>
</evidence>
<accession>A0ABR8SA23</accession>
<dbReference type="InterPro" id="IPR009075">
    <property type="entry name" value="AcylCo_DH/oxidase_C"/>
</dbReference>
<feature type="domain" description="Acyl-CoA oxidase/dehydrogenase middle" evidence="7">
    <location>
        <begin position="165"/>
        <end position="274"/>
    </location>
</feature>
<evidence type="ECO:0000256" key="3">
    <source>
        <dbReference type="ARBA" id="ARBA00022630"/>
    </source>
</evidence>
<evidence type="ECO:0000313" key="11">
    <source>
        <dbReference type="Proteomes" id="UP000634919"/>
    </source>
</evidence>
<evidence type="ECO:0000259" key="8">
    <source>
        <dbReference type="Pfam" id="PF02771"/>
    </source>
</evidence>
<dbReference type="Pfam" id="PF12806">
    <property type="entry name" value="Acyl-CoA_dh_C"/>
    <property type="match status" value="1"/>
</dbReference>
<dbReference type="Pfam" id="PF02771">
    <property type="entry name" value="Acyl-CoA_dh_N"/>
    <property type="match status" value="1"/>
</dbReference>
<dbReference type="PANTHER" id="PTHR42803:SF1">
    <property type="entry name" value="BROAD-SPECIFICITY LINEAR ACYL-COA DEHYDROGENASE FADE5"/>
    <property type="match status" value="1"/>
</dbReference>
<feature type="domain" description="Acyl-CoA dehydrogenase/oxidase C-terminal" evidence="6">
    <location>
        <begin position="284"/>
        <end position="452"/>
    </location>
</feature>
<comment type="cofactor">
    <cofactor evidence="1">
        <name>FAD</name>
        <dbReference type="ChEBI" id="CHEBI:57692"/>
    </cofactor>
</comment>
<keyword evidence="4" id="KW-0274">FAD</keyword>
<dbReference type="Proteomes" id="UP000634919">
    <property type="component" value="Unassembled WGS sequence"/>
</dbReference>
<dbReference type="Pfam" id="PF02770">
    <property type="entry name" value="Acyl-CoA_dh_M"/>
    <property type="match status" value="1"/>
</dbReference>
<dbReference type="InterPro" id="IPR025878">
    <property type="entry name" value="Acyl-CoA_dh-like_C_dom"/>
</dbReference>
<dbReference type="InterPro" id="IPR006091">
    <property type="entry name" value="Acyl-CoA_Oxase/DH_mid-dom"/>
</dbReference>
<dbReference type="PANTHER" id="PTHR42803">
    <property type="entry name" value="ACYL-COA DEHYDROGENASE"/>
    <property type="match status" value="1"/>
</dbReference>
<dbReference type="RefSeq" id="WP_191722734.1">
    <property type="nucleotide sequence ID" value="NZ_JACSQK010000003.1"/>
</dbReference>
<feature type="domain" description="Acyl-CoA dehydrogenase/oxidase N-terminal" evidence="8">
    <location>
        <begin position="82"/>
        <end position="160"/>
    </location>
</feature>
<name>A0ABR8SA23_9BURK</name>
<dbReference type="Pfam" id="PF00441">
    <property type="entry name" value="Acyl-CoA_dh_1"/>
    <property type="match status" value="1"/>
</dbReference>
<dbReference type="SUPFAM" id="SSF56645">
    <property type="entry name" value="Acyl-CoA dehydrogenase NM domain-like"/>
    <property type="match status" value="1"/>
</dbReference>
<evidence type="ECO:0000256" key="2">
    <source>
        <dbReference type="ARBA" id="ARBA00009347"/>
    </source>
</evidence>
<dbReference type="InterPro" id="IPR036250">
    <property type="entry name" value="AcylCo_DH-like_C"/>
</dbReference>
<evidence type="ECO:0000259" key="7">
    <source>
        <dbReference type="Pfam" id="PF02770"/>
    </source>
</evidence>
<protein>
    <submittedName>
        <fullName evidence="10">Acyl-CoA dehydrogenase C-terminal domain-containing protein</fullName>
    </submittedName>
</protein>
<reference evidence="10 11" key="1">
    <citation type="submission" date="2020-08" db="EMBL/GenBank/DDBJ databases">
        <title>A Genomic Blueprint of the Chicken Gut Microbiome.</title>
        <authorList>
            <person name="Gilroy R."/>
            <person name="Ravi A."/>
            <person name="Getino M."/>
            <person name="Pursley I."/>
            <person name="Horton D.L."/>
            <person name="Alikhan N.-F."/>
            <person name="Baker D."/>
            <person name="Gharbi K."/>
            <person name="Hall N."/>
            <person name="Watson M."/>
            <person name="Adriaenssens E.M."/>
            <person name="Foster-Nyarko E."/>
            <person name="Jarju S."/>
            <person name="Secka A."/>
            <person name="Antonio M."/>
            <person name="Oren A."/>
            <person name="Chaudhuri R."/>
            <person name="La Ragione R.M."/>
            <person name="Hildebrand F."/>
            <person name="Pallen M.J."/>
        </authorList>
    </citation>
    <scope>NUCLEOTIDE SEQUENCE [LARGE SCALE GENOMIC DNA]</scope>
    <source>
        <strain evidence="10 11">Sa2CVA6</strain>
    </source>
</reference>
<keyword evidence="11" id="KW-1185">Reference proteome</keyword>
<sequence length="598" mass="65053">MPSYNPPLRDMQFLMHEVFKIEEEYKALPKHAEVDADTINAVLQEAGKFAANVAFPLNISGDEEGCHLDKTTHEVTTPKGYKEAYAQFVEGGWPALSCDPAYGGQGLPFAVNSALYEMLNSANQAWTMYPGLSHGAYEALHAHGSDDLKTKYLPKLTSGEWTGTMCLTEPHCGTDLGLLRSKAEPQADGTYKITGNKIFISAGEHDFTSNIIHLVLARLPDAPVGSKGISLFVVPKYKVNADGSLGERNGIYCGGLEHKMGIKSNATAQIVMEDAVGEMVGQPNKGLQAMFVMMNAARLGVGNQSLGLTEVAYQNALAYAKDRLQMRSLSGVKAKDKPADPIIVHPDVRRMLLTAKAYAEGGRALSTFCALLIDKELNHPDEKVQKDSADLVALLTPIVKAFLTDNGWIATTASQQVFGGHGFIKEWGMEQYVRDNRINMIYEGTNGVQALDLLGRKVLGNQGATLKKFGKLVAQLVEEEGVNEKMAEFINPIAMLGEQMTKFTTEIGFKGMQNPDEVGAASVDYLRVAGHLVFGYLFARMAQVSLRAIAAGNTDPFYVGKLQTARFYFAKLFPETVTLMRTARAGSKVLMDTDAALS</sequence>
<keyword evidence="3" id="KW-0285">Flavoprotein</keyword>
<dbReference type="InterPro" id="IPR052166">
    <property type="entry name" value="Diverse_Acyl-CoA_DH"/>
</dbReference>
<dbReference type="SUPFAM" id="SSF47203">
    <property type="entry name" value="Acyl-CoA dehydrogenase C-terminal domain-like"/>
    <property type="match status" value="1"/>
</dbReference>
<dbReference type="Gene3D" id="1.10.540.10">
    <property type="entry name" value="Acyl-CoA dehydrogenase/oxidase, N-terminal domain"/>
    <property type="match status" value="1"/>
</dbReference>
<proteinExistence type="inferred from homology"/>
<dbReference type="Gene3D" id="2.40.110.10">
    <property type="entry name" value="Butyryl-CoA Dehydrogenase, subunit A, domain 2"/>
    <property type="match status" value="1"/>
</dbReference>